<dbReference type="SUPFAM" id="SSF51445">
    <property type="entry name" value="(Trans)glycosidases"/>
    <property type="match status" value="1"/>
</dbReference>
<evidence type="ECO:0000256" key="5">
    <source>
        <dbReference type="ARBA" id="ARBA00012670"/>
    </source>
</evidence>
<evidence type="ECO:0000256" key="4">
    <source>
        <dbReference type="ARBA" id="ARBA00007186"/>
    </source>
</evidence>
<keyword evidence="8" id="KW-0472">Membrane</keyword>
<evidence type="ECO:0000313" key="13">
    <source>
        <dbReference type="EMBL" id="MFC3198642.1"/>
    </source>
</evidence>
<evidence type="ECO:0000256" key="9">
    <source>
        <dbReference type="ARBA" id="ARBA00023180"/>
    </source>
</evidence>
<dbReference type="PANTHER" id="PTHR31776">
    <property type="entry name" value="ALPHA-L-ARABINOFURANOSIDASE 1"/>
    <property type="match status" value="1"/>
</dbReference>
<organism evidence="13 14">
    <name type="scientific">Parapedobacter deserti</name>
    <dbReference type="NCBI Taxonomy" id="1912957"/>
    <lineage>
        <taxon>Bacteria</taxon>
        <taxon>Pseudomonadati</taxon>
        <taxon>Bacteroidota</taxon>
        <taxon>Sphingobacteriia</taxon>
        <taxon>Sphingobacteriales</taxon>
        <taxon>Sphingobacteriaceae</taxon>
        <taxon>Parapedobacter</taxon>
    </lineage>
</organism>
<sequence>MNRLSRLTVLTGVCTWHVVTAFAQPVALTVDVNHIKGEVNPGIWGLFFEDINMGADGGIYAELIKNRSFEFFRPMMGWQTLGKAPEGGLLVLNRQEQKEANPRFLRVNTEGTGEEGLGLSNEGFRGMGIKAGLRYDFSVMYRQRRPGISLRLELVDSAGRVIGKGKLEPATDAEGWQKQSAGFRATATHPKARLNIWFEGEGEIDLDMISLFPEDTWKGRPGGLRRDMVQLLADMQPGFLRFPGGCIVEGYDLSQRFQWKKTVGPIEERQQVINRWNFEFRHRPTPDYFQTFGLGFFEYFQLAEDIGADPMPILNCGMACQFNTAELVPMDQLDEYVHDALDLIEFANGDVTTRWGKLRADMGHPAPFNLKVLGVGNENWGPQYVERLAVFKKALNEIHPEIAIIASSGTDPNGERFDYLDSELRKMQVDIIDEHYYRHPDWFFENASRYDEYDRHGPKIFAGEYAAQSVRIASPDNKNNWLTALSEAAFLTGVERNADVVTLASYAPLFGHVDGWQWTPDLIWVESEARNWVSRIRFRAGLPAITASGAALRNAYRNERRIELAYEEHRFHDARRWMIAAETLGRKVGIVRIFGRLKPGSSVSVYRYDPESYDHTYTVGTIDPGIENRQWLDKMYFIAIHRDEMNRNNKLVQNPGY</sequence>
<feature type="domain" description="Alpha-L-arabinofuranosidase C-terminal" evidence="12">
    <location>
        <begin position="463"/>
        <end position="601"/>
    </location>
</feature>
<dbReference type="Pfam" id="PF07980">
    <property type="entry name" value="SusD_RagB"/>
    <property type="match status" value="1"/>
</dbReference>
<evidence type="ECO:0000256" key="11">
    <source>
        <dbReference type="SAM" id="SignalP"/>
    </source>
</evidence>
<dbReference type="InterPro" id="IPR010720">
    <property type="entry name" value="Alpha-L-AF_C"/>
</dbReference>
<accession>A0ABV7JTL8</accession>
<dbReference type="SMART" id="SM00813">
    <property type="entry name" value="Alpha-L-AF_C"/>
    <property type="match status" value="1"/>
</dbReference>
<dbReference type="InterPro" id="IPR055235">
    <property type="entry name" value="ASD1_cat"/>
</dbReference>
<name>A0ABV7JTL8_9SPHI</name>
<dbReference type="InterPro" id="IPR051563">
    <property type="entry name" value="Glycosyl_Hydrolase_51"/>
</dbReference>
<dbReference type="Pfam" id="PF22848">
    <property type="entry name" value="ASD1_dom"/>
    <property type="match status" value="1"/>
</dbReference>
<comment type="subcellular location">
    <subcellularLocation>
        <location evidence="2">Cell outer membrane</location>
    </subcellularLocation>
</comment>
<dbReference type="Gene3D" id="2.60.120.260">
    <property type="entry name" value="Galactose-binding domain-like"/>
    <property type="match status" value="1"/>
</dbReference>
<dbReference type="InterPro" id="IPR011990">
    <property type="entry name" value="TPR-like_helical_dom_sf"/>
</dbReference>
<evidence type="ECO:0000256" key="7">
    <source>
        <dbReference type="ARBA" id="ARBA00022801"/>
    </source>
</evidence>
<dbReference type="InterPro" id="IPR012944">
    <property type="entry name" value="SusD_RagB_dom"/>
</dbReference>
<dbReference type="InterPro" id="IPR017853">
    <property type="entry name" value="GH"/>
</dbReference>
<dbReference type="Gene3D" id="3.20.20.80">
    <property type="entry name" value="Glycosidases"/>
    <property type="match status" value="1"/>
</dbReference>
<keyword evidence="6 11" id="KW-0732">Signal</keyword>
<dbReference type="PANTHER" id="PTHR31776:SF0">
    <property type="entry name" value="ALPHA-L-ARABINOFURANOSIDASE 1"/>
    <property type="match status" value="1"/>
</dbReference>
<evidence type="ECO:0000313" key="14">
    <source>
        <dbReference type="Proteomes" id="UP001595526"/>
    </source>
</evidence>
<gene>
    <name evidence="13" type="ORF">ACFOET_13535</name>
</gene>
<evidence type="ECO:0000256" key="10">
    <source>
        <dbReference type="ARBA" id="ARBA00023237"/>
    </source>
</evidence>
<dbReference type="RefSeq" id="WP_379023496.1">
    <property type="nucleotide sequence ID" value="NZ_JBHRTA010000038.1"/>
</dbReference>
<evidence type="ECO:0000256" key="3">
    <source>
        <dbReference type="ARBA" id="ARBA00006275"/>
    </source>
</evidence>
<evidence type="ECO:0000256" key="6">
    <source>
        <dbReference type="ARBA" id="ARBA00022729"/>
    </source>
</evidence>
<feature type="chain" id="PRO_5045258652" description="non-reducing end alpha-L-arabinofuranosidase" evidence="11">
    <location>
        <begin position="24"/>
        <end position="657"/>
    </location>
</feature>
<protein>
    <recommendedName>
        <fullName evidence="5">non-reducing end alpha-L-arabinofuranosidase</fullName>
        <ecNumber evidence="5">3.2.1.55</ecNumber>
    </recommendedName>
</protein>
<dbReference type="Gene3D" id="1.25.40.390">
    <property type="match status" value="1"/>
</dbReference>
<dbReference type="EMBL" id="JBHRTA010000038">
    <property type="protein sequence ID" value="MFC3198642.1"/>
    <property type="molecule type" value="Genomic_DNA"/>
</dbReference>
<keyword evidence="9" id="KW-0325">Glycoprotein</keyword>
<feature type="signal peptide" evidence="11">
    <location>
        <begin position="1"/>
        <end position="23"/>
    </location>
</feature>
<comment type="similarity">
    <text evidence="4">Belongs to the glycosyl hydrolase 51 family.</text>
</comment>
<dbReference type="EC" id="3.2.1.55" evidence="5"/>
<comment type="catalytic activity">
    <reaction evidence="1">
        <text>Hydrolysis of terminal non-reducing alpha-L-arabinofuranoside residues in alpha-L-arabinosides.</text>
        <dbReference type="EC" id="3.2.1.55"/>
    </reaction>
</comment>
<evidence type="ECO:0000259" key="12">
    <source>
        <dbReference type="SMART" id="SM00813"/>
    </source>
</evidence>
<keyword evidence="10" id="KW-0998">Cell outer membrane</keyword>
<evidence type="ECO:0000256" key="1">
    <source>
        <dbReference type="ARBA" id="ARBA00001462"/>
    </source>
</evidence>
<proteinExistence type="inferred from homology"/>
<comment type="similarity">
    <text evidence="3">Belongs to the SusD family.</text>
</comment>
<keyword evidence="7" id="KW-0378">Hydrolase</keyword>
<dbReference type="Proteomes" id="UP001595526">
    <property type="component" value="Unassembled WGS sequence"/>
</dbReference>
<dbReference type="SUPFAM" id="SSF48452">
    <property type="entry name" value="TPR-like"/>
    <property type="match status" value="1"/>
</dbReference>
<evidence type="ECO:0000256" key="2">
    <source>
        <dbReference type="ARBA" id="ARBA00004442"/>
    </source>
</evidence>
<reference evidence="14" key="1">
    <citation type="journal article" date="2019" name="Int. J. Syst. Evol. Microbiol.">
        <title>The Global Catalogue of Microorganisms (GCM) 10K type strain sequencing project: providing services to taxonomists for standard genome sequencing and annotation.</title>
        <authorList>
            <consortium name="The Broad Institute Genomics Platform"/>
            <consortium name="The Broad Institute Genome Sequencing Center for Infectious Disease"/>
            <person name="Wu L."/>
            <person name="Ma J."/>
        </authorList>
    </citation>
    <scope>NUCLEOTIDE SEQUENCE [LARGE SCALE GENOMIC DNA]</scope>
    <source>
        <strain evidence="14">KCTC 52416</strain>
    </source>
</reference>
<keyword evidence="14" id="KW-1185">Reference proteome</keyword>
<evidence type="ECO:0000256" key="8">
    <source>
        <dbReference type="ARBA" id="ARBA00023136"/>
    </source>
</evidence>
<comment type="caution">
    <text evidence="13">The sequence shown here is derived from an EMBL/GenBank/DDBJ whole genome shotgun (WGS) entry which is preliminary data.</text>
</comment>